<dbReference type="SUPFAM" id="SSF48403">
    <property type="entry name" value="Ankyrin repeat"/>
    <property type="match status" value="1"/>
</dbReference>
<name>A0AAD8N0R3_9APIA</name>
<evidence type="ECO:0000313" key="1">
    <source>
        <dbReference type="EMBL" id="KAK1392329.1"/>
    </source>
</evidence>
<accession>A0AAD8N0R3</accession>
<reference evidence="1" key="2">
    <citation type="submission" date="2023-05" db="EMBL/GenBank/DDBJ databases">
        <authorList>
            <person name="Schelkunov M.I."/>
        </authorList>
    </citation>
    <scope>NUCLEOTIDE SEQUENCE</scope>
    <source>
        <strain evidence="1">Hsosn_3</strain>
        <tissue evidence="1">Leaf</tissue>
    </source>
</reference>
<reference evidence="1" key="1">
    <citation type="submission" date="2023-02" db="EMBL/GenBank/DDBJ databases">
        <title>Genome of toxic invasive species Heracleum sosnowskyi carries increased number of genes despite the absence of recent whole-genome duplications.</title>
        <authorList>
            <person name="Schelkunov M."/>
            <person name="Shtratnikova V."/>
            <person name="Makarenko M."/>
            <person name="Klepikova A."/>
            <person name="Omelchenko D."/>
            <person name="Novikova G."/>
            <person name="Obukhova E."/>
            <person name="Bogdanov V."/>
            <person name="Penin A."/>
            <person name="Logacheva M."/>
        </authorList>
    </citation>
    <scope>NUCLEOTIDE SEQUENCE</scope>
    <source>
        <strain evidence="1">Hsosn_3</strain>
        <tissue evidence="1">Leaf</tissue>
    </source>
</reference>
<proteinExistence type="predicted"/>
<dbReference type="InterPro" id="IPR036770">
    <property type="entry name" value="Ankyrin_rpt-contain_sf"/>
</dbReference>
<organism evidence="1 2">
    <name type="scientific">Heracleum sosnowskyi</name>
    <dbReference type="NCBI Taxonomy" id="360622"/>
    <lineage>
        <taxon>Eukaryota</taxon>
        <taxon>Viridiplantae</taxon>
        <taxon>Streptophyta</taxon>
        <taxon>Embryophyta</taxon>
        <taxon>Tracheophyta</taxon>
        <taxon>Spermatophyta</taxon>
        <taxon>Magnoliopsida</taxon>
        <taxon>eudicotyledons</taxon>
        <taxon>Gunneridae</taxon>
        <taxon>Pentapetalae</taxon>
        <taxon>asterids</taxon>
        <taxon>campanulids</taxon>
        <taxon>Apiales</taxon>
        <taxon>Apiaceae</taxon>
        <taxon>Apioideae</taxon>
        <taxon>apioid superclade</taxon>
        <taxon>Tordylieae</taxon>
        <taxon>Tordyliinae</taxon>
        <taxon>Heracleum</taxon>
    </lineage>
</organism>
<dbReference type="Proteomes" id="UP001237642">
    <property type="component" value="Unassembled WGS sequence"/>
</dbReference>
<comment type="caution">
    <text evidence="1">The sequence shown here is derived from an EMBL/GenBank/DDBJ whole genome shotgun (WGS) entry which is preliminary data.</text>
</comment>
<dbReference type="EMBL" id="JAUIZM010000003">
    <property type="protein sequence ID" value="KAK1392329.1"/>
    <property type="molecule type" value="Genomic_DNA"/>
</dbReference>
<keyword evidence="2" id="KW-1185">Reference proteome</keyword>
<evidence type="ECO:0000313" key="2">
    <source>
        <dbReference type="Proteomes" id="UP001237642"/>
    </source>
</evidence>
<dbReference type="AlphaFoldDB" id="A0AAD8N0R3"/>
<sequence length="109" mass="12194">MLYFEVYARADQAQIKKALDDIEDRNRKNLVKILIDAAKRSPISEDVPSSGSFEAVFSKTNNDGITALRLALRENEPDVVELIILENPAYQAGNASDISELKSLSREIR</sequence>
<gene>
    <name evidence="1" type="ORF">POM88_011385</name>
</gene>
<protein>
    <submittedName>
        <fullName evidence="1">Uncharacterized protein</fullName>
    </submittedName>
</protein>